<evidence type="ECO:0000256" key="4">
    <source>
        <dbReference type="ARBA" id="ARBA00022833"/>
    </source>
</evidence>
<dbReference type="GO" id="GO:0016811">
    <property type="term" value="F:hydrolase activity, acting on carbon-nitrogen (but not peptide) bonds, in linear amides"/>
    <property type="evidence" value="ECO:0007669"/>
    <property type="project" value="TreeGrafter"/>
</dbReference>
<dbReference type="Proteomes" id="UP000463470">
    <property type="component" value="Unassembled WGS sequence"/>
</dbReference>
<dbReference type="PANTHER" id="PTHR35005">
    <property type="entry name" value="3-DEHYDRO-SCYLLO-INOSOSE HYDROLASE"/>
    <property type="match status" value="1"/>
</dbReference>
<dbReference type="OrthoDB" id="9801445at2"/>
<dbReference type="InterPro" id="IPR003785">
    <property type="entry name" value="Creatininase/forma_Hydrolase"/>
</dbReference>
<evidence type="ECO:0000256" key="3">
    <source>
        <dbReference type="ARBA" id="ARBA00022801"/>
    </source>
</evidence>
<reference evidence="6 7" key="1">
    <citation type="submission" date="2020-01" db="EMBL/GenBank/DDBJ databases">
        <title>Whole-genome sequence of Heliobacterium undosum DSM 13378.</title>
        <authorList>
            <person name="Kyndt J.A."/>
            <person name="Meyer T.E."/>
        </authorList>
    </citation>
    <scope>NUCLEOTIDE SEQUENCE [LARGE SCALE GENOMIC DNA]</scope>
    <source>
        <strain evidence="6 7">DSM 13378</strain>
    </source>
</reference>
<evidence type="ECO:0000256" key="5">
    <source>
        <dbReference type="ARBA" id="ARBA00024029"/>
    </source>
</evidence>
<dbReference type="PANTHER" id="PTHR35005:SF1">
    <property type="entry name" value="2-AMINO-5-FORMYLAMINO-6-RIBOSYLAMINOPYRIMIDIN-4(3H)-ONE 5'-MONOPHOSPHATE DEFORMYLASE"/>
    <property type="match status" value="1"/>
</dbReference>
<comment type="similarity">
    <text evidence="5">Belongs to the creatininase superfamily.</text>
</comment>
<gene>
    <name evidence="6" type="ORF">GTO91_12245</name>
</gene>
<keyword evidence="4" id="KW-0862">Zinc</keyword>
<evidence type="ECO:0000313" key="7">
    <source>
        <dbReference type="Proteomes" id="UP000463470"/>
    </source>
</evidence>
<evidence type="ECO:0000313" key="6">
    <source>
        <dbReference type="EMBL" id="MZP30484.1"/>
    </source>
</evidence>
<dbReference type="AlphaFoldDB" id="A0A845L6N3"/>
<comment type="caution">
    <text evidence="6">The sequence shown here is derived from an EMBL/GenBank/DDBJ whole genome shotgun (WGS) entry which is preliminary data.</text>
</comment>
<keyword evidence="7" id="KW-1185">Reference proteome</keyword>
<dbReference type="RefSeq" id="WP_161259009.1">
    <property type="nucleotide sequence ID" value="NZ_WXEY01000014.1"/>
</dbReference>
<organism evidence="6 7">
    <name type="scientific">Heliomicrobium undosum</name>
    <dbReference type="NCBI Taxonomy" id="121734"/>
    <lineage>
        <taxon>Bacteria</taxon>
        <taxon>Bacillati</taxon>
        <taxon>Bacillota</taxon>
        <taxon>Clostridia</taxon>
        <taxon>Eubacteriales</taxon>
        <taxon>Heliobacteriaceae</taxon>
        <taxon>Heliomicrobium</taxon>
    </lineage>
</organism>
<keyword evidence="3" id="KW-0378">Hydrolase</keyword>
<accession>A0A845L6N3</accession>
<keyword evidence="2" id="KW-0479">Metal-binding</keyword>
<sequence length="265" mass="29063">MEIITMSWPSLDSIVPEKSLLFLPIAPLEEHGPHLPIGVDCQCALEGCRRSAAKLEGQSNLRPYLFPLVPLGVARETGDFPGTVSLSEKRFFSLVYELLALSSRWGFRYAVVVSPHGSPIHLAAIHAAITQVEKDYPIKIAEPFAHWFFSLPRNPAPGAIPDIHGGRIETSIMLALHPEQVDRELAKRLPPVEIDDLRYPGTWREKGAAEGYLGSPAEASVEEGQRLLSSLDIWADAAIDLLQGVKWPPPPLIQGLASRLLPIAP</sequence>
<evidence type="ECO:0000256" key="1">
    <source>
        <dbReference type="ARBA" id="ARBA00001947"/>
    </source>
</evidence>
<dbReference type="SUPFAM" id="SSF102215">
    <property type="entry name" value="Creatininase"/>
    <property type="match status" value="1"/>
</dbReference>
<dbReference type="Gene3D" id="3.40.50.10310">
    <property type="entry name" value="Creatininase"/>
    <property type="match status" value="1"/>
</dbReference>
<evidence type="ECO:0000256" key="2">
    <source>
        <dbReference type="ARBA" id="ARBA00022723"/>
    </source>
</evidence>
<dbReference type="Pfam" id="PF02633">
    <property type="entry name" value="Creatininase"/>
    <property type="match status" value="1"/>
</dbReference>
<dbReference type="GO" id="GO:0009231">
    <property type="term" value="P:riboflavin biosynthetic process"/>
    <property type="evidence" value="ECO:0007669"/>
    <property type="project" value="TreeGrafter"/>
</dbReference>
<dbReference type="GO" id="GO:0046872">
    <property type="term" value="F:metal ion binding"/>
    <property type="evidence" value="ECO:0007669"/>
    <property type="project" value="UniProtKB-KW"/>
</dbReference>
<proteinExistence type="inferred from homology"/>
<dbReference type="InterPro" id="IPR024087">
    <property type="entry name" value="Creatininase-like_sf"/>
</dbReference>
<dbReference type="EMBL" id="WXEY01000014">
    <property type="protein sequence ID" value="MZP30484.1"/>
    <property type="molecule type" value="Genomic_DNA"/>
</dbReference>
<protein>
    <submittedName>
        <fullName evidence="6">Creatininase family protein</fullName>
    </submittedName>
</protein>
<comment type="cofactor">
    <cofactor evidence="1">
        <name>Zn(2+)</name>
        <dbReference type="ChEBI" id="CHEBI:29105"/>
    </cofactor>
</comment>
<name>A0A845L6N3_9FIRM</name>